<name>Q8VR09_9BACE</name>
<dbReference type="EMBL" id="AF448250">
    <property type="protein sequence ID" value="AAL47002.1"/>
    <property type="molecule type" value="Genomic_DNA"/>
</dbReference>
<proteinExistence type="predicted"/>
<dbReference type="NCBIfam" id="NF003839">
    <property type="entry name" value="PRK05421.1-1"/>
    <property type="match status" value="1"/>
</dbReference>
<geneLocation type="plasmid" evidence="2">
    <name>p139EF</name>
</geneLocation>
<feature type="domain" description="Endonuclease/exonuclease/phosphatase" evidence="1">
    <location>
        <begin position="74"/>
        <end position="228"/>
    </location>
</feature>
<dbReference type="SUPFAM" id="SSF56219">
    <property type="entry name" value="DNase I-like"/>
    <property type="match status" value="1"/>
</dbReference>
<dbReference type="Pfam" id="PF03372">
    <property type="entry name" value="Exo_endo_phos"/>
    <property type="match status" value="1"/>
</dbReference>
<reference evidence="2" key="1">
    <citation type="submission" date="2001-11" db="EMBL/GenBank/DDBJ databases">
        <title>Isolation of an Erythromycin-Resistant Bacteroides sp. Containing a New Erythromycin Resistance Gene Class.</title>
        <authorList>
            <person name="Whitehead T.R."/>
            <person name="Cotta M.A."/>
        </authorList>
    </citation>
    <scope>NUCLEOTIDE SEQUENCE</scope>
    <source>
        <strain evidence="2">139</strain>
        <plasmid evidence="2">p139EF</plasmid>
    </source>
</reference>
<dbReference type="GO" id="GO:0003824">
    <property type="term" value="F:catalytic activity"/>
    <property type="evidence" value="ECO:0007669"/>
    <property type="project" value="InterPro"/>
</dbReference>
<dbReference type="InterPro" id="IPR005135">
    <property type="entry name" value="Endo/exonuclease/phosphatase"/>
</dbReference>
<evidence type="ECO:0000259" key="1">
    <source>
        <dbReference type="Pfam" id="PF03372"/>
    </source>
</evidence>
<accession>Q8VR09</accession>
<dbReference type="NCBIfam" id="NF003841">
    <property type="entry name" value="PRK05421.1-3"/>
    <property type="match status" value="1"/>
</dbReference>
<evidence type="ECO:0000313" key="2">
    <source>
        <dbReference type="EMBL" id="AAL47002.1"/>
    </source>
</evidence>
<dbReference type="NCBIfam" id="NF003840">
    <property type="entry name" value="PRK05421.1-2"/>
    <property type="match status" value="1"/>
</dbReference>
<sequence>MQKRIERNMFKHGQAPESPLLLYYRDFYNKYHMVKKKNYALRFTADEPIQEVYAGHGDFISAPLVSDGEDLCIMVWNIYKQQRDDWLSVLKSYSAQSHLMLLQEAQSTPELVDFATSHYVVADQVPAINFPLKSYHSSGVMTLANTHPMYCCPLRQQEPLLRLSKSALITVYPLVEDQFLMVINVHAVNFSLGVDVYYQQLEAIGDHLTLHDGPVIFAGDFNTWSRKRLNLLYRFARVMRLQKVNFSFDFRIKASEPSL</sequence>
<keyword evidence="2" id="KW-0614">Plasmid</keyword>
<protein>
    <recommendedName>
        <fullName evidence="1">Endonuclease/exonuclease/phosphatase domain-containing protein</fullName>
    </recommendedName>
</protein>
<organism evidence="2">
    <name type="scientific">Bacteroides coprosuis</name>
    <dbReference type="NCBI Taxonomy" id="151276"/>
    <lineage>
        <taxon>Bacteria</taxon>
        <taxon>Pseudomonadati</taxon>
        <taxon>Bacteroidota</taxon>
        <taxon>Bacteroidia</taxon>
        <taxon>Bacteroidales</taxon>
        <taxon>Bacteroidaceae</taxon>
        <taxon>Bacteroides</taxon>
    </lineage>
</organism>
<dbReference type="InterPro" id="IPR036691">
    <property type="entry name" value="Endo/exonu/phosph_ase_sf"/>
</dbReference>
<dbReference type="AlphaFoldDB" id="Q8VR09"/>
<dbReference type="Gene3D" id="3.60.10.10">
    <property type="entry name" value="Endonuclease/exonuclease/phosphatase"/>
    <property type="match status" value="1"/>
</dbReference>